<comment type="pathway">
    <text evidence="3">Cofactor biosynthesis; thiamine diphosphate biosynthesis; 4-amino-2-methyl-5-diphosphomethylpyrimidine from 5-amino-1-(5-phospho-D-ribosyl)imidazole: step 3/3.</text>
</comment>
<dbReference type="EC" id="2.7.1.49" evidence="5"/>
<evidence type="ECO:0000256" key="13">
    <source>
        <dbReference type="ARBA" id="ARBA00037917"/>
    </source>
</evidence>
<dbReference type="STRING" id="857293.CAAU_1096"/>
<proteinExistence type="inferred from homology"/>
<sequence length="266" mass="28978">MKKVLTIAGSDSSGGAGIQADIKTFSAHLVYGMSVITSVTAQNTKGVLAAFDLPKEFIEMQIRAIYEDIDVDAVKIGMLSSSEIIKTVAKALTYYNAKNIVLDPVMVSKSGFKLLKDEAISTLVEDLIPICTIITPNIDEASLMAGIKIKNIEDVERACQRIYEFGAENVLIKGGHLDGEPIDVLYDGKDFTYFKGKRIISKNTHGTGCTLSSAIACNLALSYSIVDAVKRSKEYIQGAIENSFSIGYGVGPIDHFFRFRLNKNDE</sequence>
<evidence type="ECO:0000256" key="7">
    <source>
        <dbReference type="ARBA" id="ARBA00019161"/>
    </source>
</evidence>
<dbReference type="eggNOG" id="COG0351">
    <property type="taxonomic scope" value="Bacteria"/>
</dbReference>
<protein>
    <recommendedName>
        <fullName evidence="7">Hydroxymethylpyrimidine/phosphomethylpyrimidine kinase</fullName>
        <ecNumber evidence="5">2.7.1.49</ecNumber>
        <ecNumber evidence="6">2.7.4.7</ecNumber>
    </recommendedName>
    <alternativeName>
        <fullName evidence="14">Hydroxymethylpyrimidine kinase</fullName>
    </alternativeName>
    <alternativeName>
        <fullName evidence="15">Hydroxymethylpyrimidine phosphate kinase</fullName>
    </alternativeName>
</protein>
<name>I7LGB8_9CLOT</name>
<evidence type="ECO:0000256" key="6">
    <source>
        <dbReference type="ARBA" id="ARBA00012963"/>
    </source>
</evidence>
<accession>I7LGB8</accession>
<evidence type="ECO:0000256" key="1">
    <source>
        <dbReference type="ARBA" id="ARBA00000151"/>
    </source>
</evidence>
<dbReference type="RefSeq" id="WP_008908451.1">
    <property type="nucleotide sequence ID" value="NZ_CAKP01000065.1"/>
</dbReference>
<evidence type="ECO:0000256" key="8">
    <source>
        <dbReference type="ARBA" id="ARBA00022679"/>
    </source>
</evidence>
<comment type="caution">
    <text evidence="17">The sequence shown here is derived from an EMBL/GenBank/DDBJ whole genome shotgun (WGS) entry which is preliminary data.</text>
</comment>
<comment type="similarity">
    <text evidence="4">Belongs to the ThiD family.</text>
</comment>
<dbReference type="CDD" id="cd01169">
    <property type="entry name" value="HMPP_kinase"/>
    <property type="match status" value="1"/>
</dbReference>
<dbReference type="NCBIfam" id="TIGR00097">
    <property type="entry name" value="HMP-P_kinase"/>
    <property type="match status" value="1"/>
</dbReference>
<dbReference type="PANTHER" id="PTHR20858">
    <property type="entry name" value="PHOSPHOMETHYLPYRIMIDINE KINASE"/>
    <property type="match status" value="1"/>
</dbReference>
<dbReference type="AlphaFoldDB" id="I7LGB8"/>
<dbReference type="InterPro" id="IPR013749">
    <property type="entry name" value="PM/HMP-P_kinase-1"/>
</dbReference>
<keyword evidence="8 17" id="KW-0808">Transferase</keyword>
<reference evidence="17 18" key="1">
    <citation type="journal article" date="2011" name="J. Bacteriol.">
        <title>Draft genome sequence of Caloramator australicus strain RC3T, a thermoanaerobe from the Great Artesian Basin of Australia.</title>
        <authorList>
            <person name="Ogg C.D."/>
            <person name="Patel B.K.C."/>
        </authorList>
    </citation>
    <scope>NUCLEOTIDE SEQUENCE [LARGE SCALE GENOMIC DNA]</scope>
    <source>
        <strain evidence="17 18">RC3</strain>
    </source>
</reference>
<comment type="catalytic activity">
    <reaction evidence="1">
        <text>4-amino-5-hydroxymethyl-2-methylpyrimidine + ATP = 4-amino-2-methyl-5-(phosphooxymethyl)pyrimidine + ADP + H(+)</text>
        <dbReference type="Rhea" id="RHEA:23096"/>
        <dbReference type="ChEBI" id="CHEBI:15378"/>
        <dbReference type="ChEBI" id="CHEBI:16892"/>
        <dbReference type="ChEBI" id="CHEBI:30616"/>
        <dbReference type="ChEBI" id="CHEBI:58354"/>
        <dbReference type="ChEBI" id="CHEBI:456216"/>
        <dbReference type="EC" id="2.7.1.49"/>
    </reaction>
</comment>
<comment type="pathway">
    <text evidence="13">Cofactor biosynthesis; thiamine diphosphate biosynthesis; 4-amino-2-methyl-5-diphosphomethylpyrimidine from 5-amino-1-(5-phospho-D-ribosyl)imidazole: step 2/3.</text>
</comment>
<evidence type="ECO:0000256" key="10">
    <source>
        <dbReference type="ARBA" id="ARBA00022777"/>
    </source>
</evidence>
<organism evidence="17 18">
    <name type="scientific">Caloramator australicus RC3</name>
    <dbReference type="NCBI Taxonomy" id="857293"/>
    <lineage>
        <taxon>Bacteria</taxon>
        <taxon>Bacillati</taxon>
        <taxon>Bacillota</taxon>
        <taxon>Clostridia</taxon>
        <taxon>Eubacteriales</taxon>
        <taxon>Clostridiaceae</taxon>
        <taxon>Caloramator</taxon>
    </lineage>
</organism>
<evidence type="ECO:0000256" key="5">
    <source>
        <dbReference type="ARBA" id="ARBA00012135"/>
    </source>
</evidence>
<evidence type="ECO:0000256" key="14">
    <source>
        <dbReference type="ARBA" id="ARBA00042102"/>
    </source>
</evidence>
<evidence type="ECO:0000259" key="16">
    <source>
        <dbReference type="Pfam" id="PF08543"/>
    </source>
</evidence>
<dbReference type="Proteomes" id="UP000007652">
    <property type="component" value="Unassembled WGS sequence"/>
</dbReference>
<dbReference type="InterPro" id="IPR004399">
    <property type="entry name" value="HMP/HMP-P_kinase_dom"/>
</dbReference>
<keyword evidence="10 17" id="KW-0418">Kinase</keyword>
<evidence type="ECO:0000256" key="11">
    <source>
        <dbReference type="ARBA" id="ARBA00022840"/>
    </source>
</evidence>
<evidence type="ECO:0000256" key="2">
    <source>
        <dbReference type="ARBA" id="ARBA00000565"/>
    </source>
</evidence>
<dbReference type="GO" id="GO:0005524">
    <property type="term" value="F:ATP binding"/>
    <property type="evidence" value="ECO:0007669"/>
    <property type="project" value="UniProtKB-KW"/>
</dbReference>
<evidence type="ECO:0000313" key="17">
    <source>
        <dbReference type="EMBL" id="CCJ33180.1"/>
    </source>
</evidence>
<dbReference type="Pfam" id="PF08543">
    <property type="entry name" value="Phos_pyr_kin"/>
    <property type="match status" value="1"/>
</dbReference>
<feature type="domain" description="Pyridoxamine kinase/Phosphomethylpyrimidine kinase" evidence="16">
    <location>
        <begin position="11"/>
        <end position="254"/>
    </location>
</feature>
<dbReference type="OrthoDB" id="9810880at2"/>
<evidence type="ECO:0000256" key="9">
    <source>
        <dbReference type="ARBA" id="ARBA00022741"/>
    </source>
</evidence>
<dbReference type="FunFam" id="3.40.1190.20:FF:000003">
    <property type="entry name" value="Phosphomethylpyrimidine kinase ThiD"/>
    <property type="match status" value="1"/>
</dbReference>
<dbReference type="GO" id="GO:0009228">
    <property type="term" value="P:thiamine biosynthetic process"/>
    <property type="evidence" value="ECO:0007669"/>
    <property type="project" value="UniProtKB-KW"/>
</dbReference>
<keyword evidence="9" id="KW-0547">Nucleotide-binding</keyword>
<dbReference type="EMBL" id="CAKP01000065">
    <property type="protein sequence ID" value="CCJ33180.1"/>
    <property type="molecule type" value="Genomic_DNA"/>
</dbReference>
<dbReference type="SUPFAM" id="SSF53613">
    <property type="entry name" value="Ribokinase-like"/>
    <property type="match status" value="1"/>
</dbReference>
<keyword evidence="11" id="KW-0067">ATP-binding</keyword>
<dbReference type="PANTHER" id="PTHR20858:SF17">
    <property type="entry name" value="HYDROXYMETHYLPYRIMIDINE_PHOSPHOMETHYLPYRIMIDINE KINASE THI20-RELATED"/>
    <property type="match status" value="1"/>
</dbReference>
<evidence type="ECO:0000256" key="3">
    <source>
        <dbReference type="ARBA" id="ARBA00004769"/>
    </source>
</evidence>
<evidence type="ECO:0000313" key="18">
    <source>
        <dbReference type="Proteomes" id="UP000007652"/>
    </source>
</evidence>
<evidence type="ECO:0000256" key="12">
    <source>
        <dbReference type="ARBA" id="ARBA00022977"/>
    </source>
</evidence>
<dbReference type="Gene3D" id="3.40.1190.20">
    <property type="match status" value="1"/>
</dbReference>
<dbReference type="InterPro" id="IPR029056">
    <property type="entry name" value="Ribokinase-like"/>
</dbReference>
<evidence type="ECO:0000256" key="4">
    <source>
        <dbReference type="ARBA" id="ARBA00009879"/>
    </source>
</evidence>
<keyword evidence="18" id="KW-1185">Reference proteome</keyword>
<comment type="catalytic activity">
    <reaction evidence="2">
        <text>4-amino-2-methyl-5-(phosphooxymethyl)pyrimidine + ATP = 4-amino-2-methyl-5-(diphosphooxymethyl)pyrimidine + ADP</text>
        <dbReference type="Rhea" id="RHEA:19893"/>
        <dbReference type="ChEBI" id="CHEBI:30616"/>
        <dbReference type="ChEBI" id="CHEBI:57841"/>
        <dbReference type="ChEBI" id="CHEBI:58354"/>
        <dbReference type="ChEBI" id="CHEBI:456216"/>
        <dbReference type="EC" id="2.7.4.7"/>
    </reaction>
</comment>
<keyword evidence="12" id="KW-0784">Thiamine biosynthesis</keyword>
<dbReference type="GO" id="GO:0008972">
    <property type="term" value="F:phosphomethylpyrimidine kinase activity"/>
    <property type="evidence" value="ECO:0007669"/>
    <property type="project" value="UniProtKB-EC"/>
</dbReference>
<dbReference type="GO" id="GO:0008902">
    <property type="term" value="F:hydroxymethylpyrimidine kinase activity"/>
    <property type="evidence" value="ECO:0007669"/>
    <property type="project" value="UniProtKB-EC"/>
</dbReference>
<dbReference type="EC" id="2.7.4.7" evidence="6"/>
<evidence type="ECO:0000256" key="15">
    <source>
        <dbReference type="ARBA" id="ARBA00043176"/>
    </source>
</evidence>
<gene>
    <name evidence="17" type="ORF">CAAU_1096</name>
</gene>
<dbReference type="GO" id="GO:0005829">
    <property type="term" value="C:cytosol"/>
    <property type="evidence" value="ECO:0007669"/>
    <property type="project" value="TreeGrafter"/>
</dbReference>